<sequence length="456" mass="50171">MSLDNVVTHALPYFEDSALIFAPLANRPWAVFLDSAHPLSQQGRFDILAYGPVCTLQTYAELTLIDNQGVITHSLADPFQLLKQHLGPPRPAIAELPFNGGAIGYFGYDLARRIEKLPELASQSEGIADMAIGIYQWAVIVDHQLKQSWLVAYDLTPSRLAELLEEFSHPAQPPLADFQVLAEPSANMDKTAYAGAFNKIKAYLAAGDCYQVNLTQRFVSPCQGDAWVAYQVLRQINAAPFSAYLNLADVQILSSSPERFLQVRNGQVETKPIKGTRPRKASASEDQAQIQALAASEKDRAENLMIVDLLRNDIGKSCREGTVQVPELFAVESFATVHHLVSTITGVLAPDQQAVDLLRSCFPGGSITGAPKIRAMEIIEELEPHRRGVYCGAIGYIGFDGNMDTNIAIRTLVYNQHSIRFWAGGGITYDSQLDAEYQECFDKAAALLQLLARFKV</sequence>
<name>A0A975R984_9GAMM</name>
<evidence type="ECO:0000259" key="3">
    <source>
        <dbReference type="Pfam" id="PF00425"/>
    </source>
</evidence>
<evidence type="ECO:0000313" key="6">
    <source>
        <dbReference type="Proteomes" id="UP000676649"/>
    </source>
</evidence>
<keyword evidence="2 5" id="KW-0808">Transferase</keyword>
<feature type="domain" description="Anthranilate synthase component I N-terminal" evidence="4">
    <location>
        <begin position="20"/>
        <end position="148"/>
    </location>
</feature>
<evidence type="ECO:0000259" key="4">
    <source>
        <dbReference type="Pfam" id="PF04715"/>
    </source>
</evidence>
<dbReference type="GO" id="GO:0000162">
    <property type="term" value="P:L-tryptophan biosynthetic process"/>
    <property type="evidence" value="ECO:0007669"/>
    <property type="project" value="TreeGrafter"/>
</dbReference>
<dbReference type="GO" id="GO:0046820">
    <property type="term" value="F:4-amino-4-deoxychorismate synthase activity"/>
    <property type="evidence" value="ECO:0007669"/>
    <property type="project" value="UniProtKB-EC"/>
</dbReference>
<dbReference type="SUPFAM" id="SSF56322">
    <property type="entry name" value="ADC synthase"/>
    <property type="match status" value="1"/>
</dbReference>
<dbReference type="PRINTS" id="PR00095">
    <property type="entry name" value="ANTSNTHASEI"/>
</dbReference>
<dbReference type="InterPro" id="IPR005801">
    <property type="entry name" value="ADC_synthase"/>
</dbReference>
<dbReference type="Pfam" id="PF00425">
    <property type="entry name" value="Chorismate_bind"/>
    <property type="match status" value="1"/>
</dbReference>
<dbReference type="Pfam" id="PF04715">
    <property type="entry name" value="Anth_synt_I_N"/>
    <property type="match status" value="1"/>
</dbReference>
<dbReference type="EC" id="2.6.1.85" evidence="1"/>
<keyword evidence="5" id="KW-0032">Aminotransferase</keyword>
<dbReference type="InterPro" id="IPR005802">
    <property type="entry name" value="ADC_synth_comp_1"/>
</dbReference>
<dbReference type="PANTHER" id="PTHR11236:SF50">
    <property type="entry name" value="AMINODEOXYCHORISMATE SYNTHASE COMPONENT 1"/>
    <property type="match status" value="1"/>
</dbReference>
<dbReference type="RefSeq" id="WP_215580675.1">
    <property type="nucleotide sequence ID" value="NZ_CP073754.1"/>
</dbReference>
<evidence type="ECO:0000256" key="1">
    <source>
        <dbReference type="ARBA" id="ARBA00013139"/>
    </source>
</evidence>
<dbReference type="KEGG" id="mpad:KEF85_11440"/>
<evidence type="ECO:0000313" key="5">
    <source>
        <dbReference type="EMBL" id="QWF69964.1"/>
    </source>
</evidence>
<dbReference type="EMBL" id="CP073754">
    <property type="protein sequence ID" value="QWF69964.1"/>
    <property type="molecule type" value="Genomic_DNA"/>
</dbReference>
<keyword evidence="6" id="KW-1185">Reference proteome</keyword>
<dbReference type="Proteomes" id="UP000676649">
    <property type="component" value="Chromosome"/>
</dbReference>
<proteinExistence type="predicted"/>
<dbReference type="NCBIfam" id="TIGR00553">
    <property type="entry name" value="pabB"/>
    <property type="match status" value="1"/>
</dbReference>
<dbReference type="Gene3D" id="3.60.120.10">
    <property type="entry name" value="Anthranilate synthase"/>
    <property type="match status" value="1"/>
</dbReference>
<gene>
    <name evidence="5" type="primary">pabB</name>
    <name evidence="5" type="ORF">KEF85_11440</name>
</gene>
<dbReference type="InterPro" id="IPR015890">
    <property type="entry name" value="Chorismate_C"/>
</dbReference>
<organism evidence="5 6">
    <name type="scientific">Methylomonas paludis</name>
    <dbReference type="NCBI Taxonomy" id="1173101"/>
    <lineage>
        <taxon>Bacteria</taxon>
        <taxon>Pseudomonadati</taxon>
        <taxon>Pseudomonadota</taxon>
        <taxon>Gammaproteobacteria</taxon>
        <taxon>Methylococcales</taxon>
        <taxon>Methylococcaceae</taxon>
        <taxon>Methylomonas</taxon>
    </lineage>
</organism>
<reference evidence="5" key="1">
    <citation type="submission" date="2021-04" db="EMBL/GenBank/DDBJ databases">
        <title>Draft genome sequence data of methanotrophic Methylovulum sp. strain S1L and Methylomonas sp. strain S2AM isolated from boreal lake water columns.</title>
        <authorList>
            <person name="Rissanen A.J."/>
            <person name="Mangayil R."/>
            <person name="Svenning M.M."/>
            <person name="Khanongnuch R."/>
        </authorList>
    </citation>
    <scope>NUCLEOTIDE SEQUENCE</scope>
    <source>
        <strain evidence="5">S2AM</strain>
    </source>
</reference>
<dbReference type="AlphaFoldDB" id="A0A975R984"/>
<evidence type="ECO:0000256" key="2">
    <source>
        <dbReference type="ARBA" id="ARBA00022679"/>
    </source>
</evidence>
<accession>A0A975R984</accession>
<protein>
    <recommendedName>
        <fullName evidence="1">aminodeoxychorismate synthase</fullName>
        <ecNumber evidence="1">2.6.1.85</ecNumber>
    </recommendedName>
</protein>
<dbReference type="InterPro" id="IPR019999">
    <property type="entry name" value="Anth_synth_I-like"/>
</dbReference>
<dbReference type="InterPro" id="IPR006805">
    <property type="entry name" value="Anth_synth_I_N"/>
</dbReference>
<dbReference type="PANTHER" id="PTHR11236">
    <property type="entry name" value="AMINOBENZOATE/ANTHRANILATE SYNTHASE"/>
    <property type="match status" value="1"/>
</dbReference>
<feature type="domain" description="Chorismate-utilising enzyme C-terminal" evidence="3">
    <location>
        <begin position="190"/>
        <end position="443"/>
    </location>
</feature>
<dbReference type="GO" id="GO:0009396">
    <property type="term" value="P:folic acid-containing compound biosynthetic process"/>
    <property type="evidence" value="ECO:0007669"/>
    <property type="project" value="InterPro"/>
</dbReference>